<protein>
    <submittedName>
        <fullName evidence="7">Sugar-binding domain protein</fullName>
    </submittedName>
</protein>
<dbReference type="InterPro" id="IPR012318">
    <property type="entry name" value="HTH_CRP"/>
</dbReference>
<dbReference type="HOGENOM" id="CLU_054506_1_1_9"/>
<dbReference type="InterPro" id="IPR051054">
    <property type="entry name" value="SorC_transcr_regulators"/>
</dbReference>
<sequence length="306" mass="34245">MKVQVANMYYRQNLSQQEIAKELNISRTTVSRILKNCIDEGIVSIHIKNTSMYQYELEKKLEKKYGLKHVCVVNDKNDNELILKAIGESTADYLKNAVSENVRIGVSAGTTIASIIYRLQAIDRYNIDVFQMQGDASHQMSNCSSFLAIDLAKILGGIPHAMHVPLLVHTKVLRDLLLEEPFNKKHFQELANLDIAIVGLGLLDAILPNTSDTWYNFTADKEELRSKNVVGDICGTFIDYDGNLCDADIQDRTIAIPLEQLRKIPHCIAVAFGRNKKYIAKAAIKGGYINVLMIDEGLACALLEED</sequence>
<dbReference type="PANTHER" id="PTHR34294">
    <property type="entry name" value="TRANSCRIPTIONAL REGULATOR-RELATED"/>
    <property type="match status" value="1"/>
</dbReference>
<evidence type="ECO:0000313" key="8">
    <source>
        <dbReference type="Proteomes" id="UP000004893"/>
    </source>
</evidence>
<accession>C0C6H6</accession>
<dbReference type="Pfam" id="PF04198">
    <property type="entry name" value="Sugar-bind"/>
    <property type="match status" value="1"/>
</dbReference>
<dbReference type="InterPro" id="IPR037171">
    <property type="entry name" value="NagB/RpiA_transferase-like"/>
</dbReference>
<comment type="caution">
    <text evidence="7">The sequence shown here is derived from an EMBL/GenBank/DDBJ whole genome shotgun (WGS) entry which is preliminary data.</text>
</comment>
<dbReference type="SUPFAM" id="SSF88659">
    <property type="entry name" value="Sigma3 and sigma4 domains of RNA polymerase sigma factors"/>
    <property type="match status" value="1"/>
</dbReference>
<dbReference type="Gene3D" id="1.10.10.60">
    <property type="entry name" value="Homeodomain-like"/>
    <property type="match status" value="1"/>
</dbReference>
<name>C0C6H6_9FIRM</name>
<dbReference type="GO" id="GO:0030246">
    <property type="term" value="F:carbohydrate binding"/>
    <property type="evidence" value="ECO:0007669"/>
    <property type="project" value="InterPro"/>
</dbReference>
<dbReference type="GO" id="GO:0006355">
    <property type="term" value="P:regulation of DNA-templated transcription"/>
    <property type="evidence" value="ECO:0007669"/>
    <property type="project" value="InterPro"/>
</dbReference>
<keyword evidence="2" id="KW-0805">Transcription regulation</keyword>
<evidence type="ECO:0000256" key="3">
    <source>
        <dbReference type="ARBA" id="ARBA00023125"/>
    </source>
</evidence>
<keyword evidence="8" id="KW-1185">Reference proteome</keyword>
<dbReference type="PANTHER" id="PTHR34294:SF1">
    <property type="entry name" value="TRANSCRIPTIONAL REGULATOR LSRR"/>
    <property type="match status" value="1"/>
</dbReference>
<dbReference type="InterPro" id="IPR007324">
    <property type="entry name" value="Sugar-bd_dom_put"/>
</dbReference>
<reference evidence="7" key="2">
    <citation type="submission" date="2013-06" db="EMBL/GenBank/DDBJ databases">
        <title>Draft genome sequence of Clostridium hylemonae (DSM 15053).</title>
        <authorList>
            <person name="Sudarsanam P."/>
            <person name="Ley R."/>
            <person name="Guruge J."/>
            <person name="Turnbaugh P.J."/>
            <person name="Mahowald M."/>
            <person name="Liep D."/>
            <person name="Gordon J."/>
        </authorList>
    </citation>
    <scope>NUCLEOTIDE SEQUENCE</scope>
    <source>
        <strain evidence="7">DSM 15053</strain>
    </source>
</reference>
<dbReference type="AlphaFoldDB" id="C0C6H6"/>
<keyword evidence="4" id="KW-0804">Transcription</keyword>
<evidence type="ECO:0000256" key="4">
    <source>
        <dbReference type="ARBA" id="ARBA00023163"/>
    </source>
</evidence>
<dbReference type="STRING" id="553973.CLOHYLEM_07713"/>
<evidence type="ECO:0000259" key="6">
    <source>
        <dbReference type="PROSITE" id="PS51063"/>
    </source>
</evidence>
<feature type="domain" description="HTH cro/C1-type" evidence="5">
    <location>
        <begin position="11"/>
        <end position="36"/>
    </location>
</feature>
<organism evidence="7 8">
    <name type="scientific">[Clostridium] hylemonae DSM 15053</name>
    <dbReference type="NCBI Taxonomy" id="553973"/>
    <lineage>
        <taxon>Bacteria</taxon>
        <taxon>Bacillati</taxon>
        <taxon>Bacillota</taxon>
        <taxon>Clostridia</taxon>
        <taxon>Lachnospirales</taxon>
        <taxon>Lachnospiraceae</taxon>
    </lineage>
</organism>
<reference evidence="7" key="1">
    <citation type="submission" date="2009-02" db="EMBL/GenBank/DDBJ databases">
        <authorList>
            <person name="Fulton L."/>
            <person name="Clifton S."/>
            <person name="Fulton B."/>
            <person name="Xu J."/>
            <person name="Minx P."/>
            <person name="Pepin K.H."/>
            <person name="Johnson M."/>
            <person name="Bhonagiri V."/>
            <person name="Nash W.E."/>
            <person name="Mardis E.R."/>
            <person name="Wilson R.K."/>
        </authorList>
    </citation>
    <scope>NUCLEOTIDE SEQUENCE [LARGE SCALE GENOMIC DNA]</scope>
    <source>
        <strain evidence="7">DSM 15053</strain>
    </source>
</reference>
<dbReference type="InterPro" id="IPR013324">
    <property type="entry name" value="RNA_pol_sigma_r3/r4-like"/>
</dbReference>
<evidence type="ECO:0000256" key="1">
    <source>
        <dbReference type="ARBA" id="ARBA00010466"/>
    </source>
</evidence>
<keyword evidence="3" id="KW-0238">DNA-binding</keyword>
<dbReference type="PROSITE" id="PS51063">
    <property type="entry name" value="HTH_CRP_2"/>
    <property type="match status" value="1"/>
</dbReference>
<dbReference type="PROSITE" id="PS50943">
    <property type="entry name" value="HTH_CROC1"/>
    <property type="match status" value="1"/>
</dbReference>
<evidence type="ECO:0000256" key="2">
    <source>
        <dbReference type="ARBA" id="ARBA00023015"/>
    </source>
</evidence>
<dbReference type="InterPro" id="IPR001387">
    <property type="entry name" value="Cro/C1-type_HTH"/>
</dbReference>
<comment type="similarity">
    <text evidence="1">Belongs to the SorC transcriptional regulatory family.</text>
</comment>
<evidence type="ECO:0000259" key="5">
    <source>
        <dbReference type="PROSITE" id="PS50943"/>
    </source>
</evidence>
<gene>
    <name evidence="7" type="ORF">CLOHYLEM_07713</name>
</gene>
<dbReference type="GO" id="GO:0003677">
    <property type="term" value="F:DNA binding"/>
    <property type="evidence" value="ECO:0007669"/>
    <property type="project" value="UniProtKB-KW"/>
</dbReference>
<dbReference type="SUPFAM" id="SSF100950">
    <property type="entry name" value="NagB/RpiA/CoA transferase-like"/>
    <property type="match status" value="1"/>
</dbReference>
<proteinExistence type="inferred from homology"/>
<dbReference type="Pfam" id="PF13412">
    <property type="entry name" value="HTH_24"/>
    <property type="match status" value="1"/>
</dbReference>
<dbReference type="eggNOG" id="COG2390">
    <property type="taxonomic scope" value="Bacteria"/>
</dbReference>
<dbReference type="Proteomes" id="UP000004893">
    <property type="component" value="Unassembled WGS sequence"/>
</dbReference>
<evidence type="ECO:0000313" key="7">
    <source>
        <dbReference type="EMBL" id="EEG72311.1"/>
    </source>
</evidence>
<feature type="domain" description="HTH crp-type" evidence="6">
    <location>
        <begin position="1"/>
        <end position="51"/>
    </location>
</feature>
<dbReference type="Gene3D" id="3.40.50.1360">
    <property type="match status" value="1"/>
</dbReference>
<dbReference type="RefSeq" id="WP_006445054.1">
    <property type="nucleotide sequence ID" value="NZ_CP036524.1"/>
</dbReference>
<dbReference type="EMBL" id="ABYI02000042">
    <property type="protein sequence ID" value="EEG72311.1"/>
    <property type="molecule type" value="Genomic_DNA"/>
</dbReference>